<accession>A0ABY8G4E6</accession>
<evidence type="ECO:0000256" key="1">
    <source>
        <dbReference type="SAM" id="MobiDB-lite"/>
    </source>
</evidence>
<keyword evidence="3" id="KW-1185">Reference proteome</keyword>
<dbReference type="EMBL" id="CP114280">
    <property type="protein sequence ID" value="WFN54836.1"/>
    <property type="molecule type" value="Genomic_DNA"/>
</dbReference>
<evidence type="ECO:0000313" key="3">
    <source>
        <dbReference type="Proteomes" id="UP001219630"/>
    </source>
</evidence>
<feature type="region of interest" description="Disordered" evidence="1">
    <location>
        <begin position="17"/>
        <end position="42"/>
    </location>
</feature>
<proteinExistence type="predicted"/>
<organism evidence="2 3">
    <name type="scientific">Dickeya lacustris</name>
    <dbReference type="NCBI Taxonomy" id="2259638"/>
    <lineage>
        <taxon>Bacteria</taxon>
        <taxon>Pseudomonadati</taxon>
        <taxon>Pseudomonadota</taxon>
        <taxon>Gammaproteobacteria</taxon>
        <taxon>Enterobacterales</taxon>
        <taxon>Pectobacteriaceae</taxon>
        <taxon>Dickeya</taxon>
    </lineage>
</organism>
<name>A0ABY8G4E6_9GAMM</name>
<sequence>MNNKVVKITANLTCAAISTQRKREKHRENNNKKQSNKQNPIRSLFFTKKMAQNNVPF</sequence>
<reference evidence="2 3" key="1">
    <citation type="submission" date="2022-12" db="EMBL/GenBank/DDBJ databases">
        <title>Complete genome sequencing of Dickeya lacustris type strain LMG30899.</title>
        <authorList>
            <person name="Dobhal S."/>
            <person name="Arizala D."/>
            <person name="Arif M."/>
        </authorList>
    </citation>
    <scope>NUCLEOTIDE SEQUENCE [LARGE SCALE GENOMIC DNA]</scope>
    <source>
        <strain evidence="2 3">LMG30899</strain>
    </source>
</reference>
<evidence type="ECO:0000313" key="2">
    <source>
        <dbReference type="EMBL" id="WFN54836.1"/>
    </source>
</evidence>
<gene>
    <name evidence="2" type="ORF">O1Q98_14410</name>
</gene>
<dbReference type="Proteomes" id="UP001219630">
    <property type="component" value="Chromosome"/>
</dbReference>
<protein>
    <submittedName>
        <fullName evidence="2">Uncharacterized protein</fullName>
    </submittedName>
</protein>
<dbReference type="RefSeq" id="WP_164513033.1">
    <property type="nucleotide sequence ID" value="NZ_CP114280.1"/>
</dbReference>